<dbReference type="AlphaFoldDB" id="A0A4C2A7J8"/>
<dbReference type="EMBL" id="BGZK01002683">
    <property type="protein sequence ID" value="GBP95792.1"/>
    <property type="molecule type" value="Genomic_DNA"/>
</dbReference>
<gene>
    <name evidence="2" type="ORF">EVAR_7513_1</name>
</gene>
<evidence type="ECO:0000256" key="1">
    <source>
        <dbReference type="SAM" id="MobiDB-lite"/>
    </source>
</evidence>
<proteinExistence type="predicted"/>
<accession>A0A4C2A7J8</accession>
<protein>
    <submittedName>
        <fullName evidence="2">Uncharacterized protein</fullName>
    </submittedName>
</protein>
<evidence type="ECO:0000313" key="2">
    <source>
        <dbReference type="EMBL" id="GBP95792.1"/>
    </source>
</evidence>
<organism evidence="2 3">
    <name type="scientific">Eumeta variegata</name>
    <name type="common">Bagworm moth</name>
    <name type="synonym">Eumeta japonica</name>
    <dbReference type="NCBI Taxonomy" id="151549"/>
    <lineage>
        <taxon>Eukaryota</taxon>
        <taxon>Metazoa</taxon>
        <taxon>Ecdysozoa</taxon>
        <taxon>Arthropoda</taxon>
        <taxon>Hexapoda</taxon>
        <taxon>Insecta</taxon>
        <taxon>Pterygota</taxon>
        <taxon>Neoptera</taxon>
        <taxon>Endopterygota</taxon>
        <taxon>Lepidoptera</taxon>
        <taxon>Glossata</taxon>
        <taxon>Ditrysia</taxon>
        <taxon>Tineoidea</taxon>
        <taxon>Psychidae</taxon>
        <taxon>Oiketicinae</taxon>
        <taxon>Eumeta</taxon>
    </lineage>
</organism>
<evidence type="ECO:0000313" key="3">
    <source>
        <dbReference type="Proteomes" id="UP000299102"/>
    </source>
</evidence>
<keyword evidence="3" id="KW-1185">Reference proteome</keyword>
<sequence>MPFVTSYSSLEYKAGSPNKAVNRCVGPLEATVIDESEAASRLKPGGLLDLVTRKWKIFESAGTDNEAGPALRSIRLELGVSRVPREKSTPAHRETAGAHSPPEEHLLGCRRDALSAPNRRREMGVHYAELLGGSQLKGTTDGVGRRARRRVSFLPVGSEANFTTDRG</sequence>
<comment type="caution">
    <text evidence="2">The sequence shown here is derived from an EMBL/GenBank/DDBJ whole genome shotgun (WGS) entry which is preliminary data.</text>
</comment>
<feature type="compositionally biased region" description="Basic and acidic residues" evidence="1">
    <location>
        <begin position="83"/>
        <end position="107"/>
    </location>
</feature>
<reference evidence="2 3" key="1">
    <citation type="journal article" date="2019" name="Commun. Biol.">
        <title>The bagworm genome reveals a unique fibroin gene that provides high tensile strength.</title>
        <authorList>
            <person name="Kono N."/>
            <person name="Nakamura H."/>
            <person name="Ohtoshi R."/>
            <person name="Tomita M."/>
            <person name="Numata K."/>
            <person name="Arakawa K."/>
        </authorList>
    </citation>
    <scope>NUCLEOTIDE SEQUENCE [LARGE SCALE GENOMIC DNA]</scope>
</reference>
<name>A0A4C2A7J8_EUMVA</name>
<feature type="region of interest" description="Disordered" evidence="1">
    <location>
        <begin position="82"/>
        <end position="107"/>
    </location>
</feature>
<dbReference type="Proteomes" id="UP000299102">
    <property type="component" value="Unassembled WGS sequence"/>
</dbReference>